<name>A0A0C3EAE0_9AGAM</name>
<feature type="domain" description="Retrotransposon gag" evidence="2">
    <location>
        <begin position="374"/>
        <end position="464"/>
    </location>
</feature>
<feature type="compositionally biased region" description="Basic and acidic residues" evidence="1">
    <location>
        <begin position="87"/>
        <end position="100"/>
    </location>
</feature>
<dbReference type="CDD" id="cd00303">
    <property type="entry name" value="retropepsin_like"/>
    <property type="match status" value="1"/>
</dbReference>
<organism evidence="3 4">
    <name type="scientific">Scleroderma citrinum Foug A</name>
    <dbReference type="NCBI Taxonomy" id="1036808"/>
    <lineage>
        <taxon>Eukaryota</taxon>
        <taxon>Fungi</taxon>
        <taxon>Dikarya</taxon>
        <taxon>Basidiomycota</taxon>
        <taxon>Agaricomycotina</taxon>
        <taxon>Agaricomycetes</taxon>
        <taxon>Agaricomycetidae</taxon>
        <taxon>Boletales</taxon>
        <taxon>Sclerodermatineae</taxon>
        <taxon>Sclerodermataceae</taxon>
        <taxon>Scleroderma</taxon>
    </lineage>
</organism>
<feature type="compositionally biased region" description="Basic and acidic residues" evidence="1">
    <location>
        <begin position="116"/>
        <end position="142"/>
    </location>
</feature>
<gene>
    <name evidence="3" type="ORF">SCLCIDRAFT_8343</name>
</gene>
<dbReference type="Pfam" id="PF03732">
    <property type="entry name" value="Retrotrans_gag"/>
    <property type="match status" value="1"/>
</dbReference>
<dbReference type="AlphaFoldDB" id="A0A0C3EAE0"/>
<protein>
    <recommendedName>
        <fullName evidence="2">Retrotransposon gag domain-containing protein</fullName>
    </recommendedName>
</protein>
<dbReference type="InParanoid" id="A0A0C3EAE0"/>
<sequence length="973" mass="109145">MSERIVNTHYNLRHAAHIHARSAPSSPKAVAKGNDTPIEPTQLYSEIVKKGLAVIAKQLQEVVADCDASTVKGLPGSALTSVYSTPHEPEESRGGNDDRIGWTTVTRKSRNGSPAKDSHQESSIKKGHRESQMKESVSKRQLRLEQERIVQEAIKQLTKDQQRKIHERQRMISVTGVKKLGTKSTSSRGEGPSNLKGKGPNPHNWGALSACGNKLDLEAQCEALASWKAAQELVHSEQGSKPDLSARNTESDTEVQRAAIASWNEAHKIAKQESRSQETSLWVPLSKESSMGTLSPVDTPRPLLPEEEEEQVKLLQHLTQKSPQAAAAAEDGNTVVGTASLGDEADVVFHRFIMEGTAYVKDGEVPSKKQVFILSHYLTGKAHEFYVHEVSGDPYHWRLSTFFRELFNYCFPVDYRIKLRKKLHSCYQGNKTIRDYLYKLNEMWNMIGETDECTKVHKLWFGLHREIQHDLWRDKLNPKILLLWSIIADTEIIEIAQSVTGGGPEPKTKWWLVAQTIKSGMLGKEGTMKGVPERITAAGRTKNKVPSTSNKPLGVMNFGINVDFGDVKNQHKLSIHSQESRLAANNIHIFGDEDELDDESEPDDNIPDIISDDFGIESLVLSELEGDNTTESTTTGDYNPWIREPLAHQAEEQLVGTRYPGDNPLSPGVFDHAQFCIYQVKGNRHIVIESKHNECGDGNSIYIPNDLLRNPHFDIVRWYWIKKAMLAGMNGAEARYLANENLCGQPQMGYAMEEALDLILTEYCPPVTMNGNQGHFSCMQLDKDTYQIWDFSTWVIANVPYEQLRFSDFDVVEWYTDYLECLDEIKLNSMGFQVQINNYLNVKCNKATPSNSSYSALERNAMITKDTTRTIPKPVVVVIHANGQPACVLVNTRSLADFMSLNLAEQLKLKRIWLEKPLPIQLAIQGSQSKVNFGISVRFQYQGADYQCYFNNAILVSTSGFGGIELLEACNGK</sequence>
<evidence type="ECO:0000313" key="3">
    <source>
        <dbReference type="EMBL" id="KIM64951.1"/>
    </source>
</evidence>
<keyword evidence="4" id="KW-1185">Reference proteome</keyword>
<feature type="region of interest" description="Disordered" evidence="1">
    <location>
        <begin position="75"/>
        <end position="142"/>
    </location>
</feature>
<dbReference type="STRING" id="1036808.A0A0C3EAE0"/>
<evidence type="ECO:0000256" key="1">
    <source>
        <dbReference type="SAM" id="MobiDB-lite"/>
    </source>
</evidence>
<evidence type="ECO:0000259" key="2">
    <source>
        <dbReference type="Pfam" id="PF03732"/>
    </source>
</evidence>
<dbReference type="EMBL" id="KN822025">
    <property type="protein sequence ID" value="KIM64951.1"/>
    <property type="molecule type" value="Genomic_DNA"/>
</dbReference>
<proteinExistence type="predicted"/>
<accession>A0A0C3EAE0</accession>
<reference evidence="3 4" key="1">
    <citation type="submission" date="2014-04" db="EMBL/GenBank/DDBJ databases">
        <authorList>
            <consortium name="DOE Joint Genome Institute"/>
            <person name="Kuo A."/>
            <person name="Kohler A."/>
            <person name="Nagy L.G."/>
            <person name="Floudas D."/>
            <person name="Copeland A."/>
            <person name="Barry K.W."/>
            <person name="Cichocki N."/>
            <person name="Veneault-Fourrey C."/>
            <person name="LaButti K."/>
            <person name="Lindquist E.A."/>
            <person name="Lipzen A."/>
            <person name="Lundell T."/>
            <person name="Morin E."/>
            <person name="Murat C."/>
            <person name="Sun H."/>
            <person name="Tunlid A."/>
            <person name="Henrissat B."/>
            <person name="Grigoriev I.V."/>
            <person name="Hibbett D.S."/>
            <person name="Martin F."/>
            <person name="Nordberg H.P."/>
            <person name="Cantor M.N."/>
            <person name="Hua S.X."/>
        </authorList>
    </citation>
    <scope>NUCLEOTIDE SEQUENCE [LARGE SCALE GENOMIC DNA]</scope>
    <source>
        <strain evidence="3 4">Foug A</strain>
    </source>
</reference>
<feature type="region of interest" description="Disordered" evidence="1">
    <location>
        <begin position="180"/>
        <end position="201"/>
    </location>
</feature>
<reference evidence="4" key="2">
    <citation type="submission" date="2015-01" db="EMBL/GenBank/DDBJ databases">
        <title>Evolutionary Origins and Diversification of the Mycorrhizal Mutualists.</title>
        <authorList>
            <consortium name="DOE Joint Genome Institute"/>
            <consortium name="Mycorrhizal Genomics Consortium"/>
            <person name="Kohler A."/>
            <person name="Kuo A."/>
            <person name="Nagy L.G."/>
            <person name="Floudas D."/>
            <person name="Copeland A."/>
            <person name="Barry K.W."/>
            <person name="Cichocki N."/>
            <person name="Veneault-Fourrey C."/>
            <person name="LaButti K."/>
            <person name="Lindquist E.A."/>
            <person name="Lipzen A."/>
            <person name="Lundell T."/>
            <person name="Morin E."/>
            <person name="Murat C."/>
            <person name="Riley R."/>
            <person name="Ohm R."/>
            <person name="Sun H."/>
            <person name="Tunlid A."/>
            <person name="Henrissat B."/>
            <person name="Grigoriev I.V."/>
            <person name="Hibbett D.S."/>
            <person name="Martin F."/>
        </authorList>
    </citation>
    <scope>NUCLEOTIDE SEQUENCE [LARGE SCALE GENOMIC DNA]</scope>
    <source>
        <strain evidence="4">Foug A</strain>
    </source>
</reference>
<evidence type="ECO:0000313" key="4">
    <source>
        <dbReference type="Proteomes" id="UP000053989"/>
    </source>
</evidence>
<dbReference type="InterPro" id="IPR005162">
    <property type="entry name" value="Retrotrans_gag_dom"/>
</dbReference>
<dbReference type="Proteomes" id="UP000053989">
    <property type="component" value="Unassembled WGS sequence"/>
</dbReference>
<dbReference type="OrthoDB" id="3205788at2759"/>
<dbReference type="HOGENOM" id="CLU_012455_0_0_1"/>